<dbReference type="GO" id="GO:0005886">
    <property type="term" value="C:plasma membrane"/>
    <property type="evidence" value="ECO:0007669"/>
    <property type="project" value="UniProtKB-SubCell"/>
</dbReference>
<keyword evidence="5 9" id="KW-1133">Transmembrane helix</keyword>
<evidence type="ECO:0000256" key="9">
    <source>
        <dbReference type="SAM" id="Phobius"/>
    </source>
</evidence>
<comment type="subcellular location">
    <subcellularLocation>
        <location evidence="1">Cell membrane</location>
        <topology evidence="1">Multi-pass membrane protein</topology>
    </subcellularLocation>
</comment>
<feature type="transmembrane region" description="Helical" evidence="9">
    <location>
        <begin position="412"/>
        <end position="433"/>
    </location>
</feature>
<evidence type="ECO:0000256" key="7">
    <source>
        <dbReference type="ARBA" id="ARBA00023136"/>
    </source>
</evidence>
<dbReference type="OMA" id="MTDGHSA"/>
<sequence length="513" mass="58119">MDPPQSPRSPTSPTSPTSLDLKRTDTLMHRGFSMADPVAARRRPGASFVNAVLATALFRCWHILIFFAAWATLITVLNHNGYGIWIESTLLTVIGTVLGFIISYRTTSSFERYNEGRRLWSQIIFANRTFARTIWFHVPNPETTEERARMMIEKKTVINLLEAYAVAVKHYLRGEDGIFYTDLYYLVKFLPAYALPSGIASDPDLTGIQHSESTGAQQTRPRGSSSASATQGFRRPSNASSSRARDSKKDVKLKSKKDKKDKKSDDEPERANVLKPSDEEYLFPASMPPKFYILDLFLFSLLVKCLTERGRSLKGKKAAKLRAKMINSTVSHNLPLELSLYLSSYISALQVRKAIDVPTINTMIAALNQLVDSLTGLERILTTPIPFSYSIHLWVVLILYCLALPIQIWHYLTWVTIPATIIITFIFFGFLVAGEEIENPFGYDKNDLNLDHFTSNIIRNELRAITASPPPDPAHWAFVPQNDLLFTMNTNERVTPDEWLRRGFKQMQHALHN</sequence>
<evidence type="ECO:0000256" key="1">
    <source>
        <dbReference type="ARBA" id="ARBA00004651"/>
    </source>
</evidence>
<proteinExistence type="predicted"/>
<protein>
    <submittedName>
        <fullName evidence="10">Uncharacterized protein</fullName>
    </submittedName>
</protein>
<evidence type="ECO:0000256" key="5">
    <source>
        <dbReference type="ARBA" id="ARBA00022989"/>
    </source>
</evidence>
<dbReference type="eggNOG" id="ENOG502RSPD">
    <property type="taxonomic scope" value="Eukaryota"/>
</dbReference>
<keyword evidence="4 9" id="KW-0812">Transmembrane</keyword>
<feature type="transmembrane region" description="Helical" evidence="9">
    <location>
        <begin position="51"/>
        <end position="76"/>
    </location>
</feature>
<evidence type="ECO:0000256" key="4">
    <source>
        <dbReference type="ARBA" id="ARBA00022692"/>
    </source>
</evidence>
<reference evidence="10 11" key="1">
    <citation type="journal article" date="2010" name="Nat. Biotechnol.">
        <title>Genome sequence of the model mushroom Schizophyllum commune.</title>
        <authorList>
            <person name="Ohm R.A."/>
            <person name="de Jong J.F."/>
            <person name="Lugones L.G."/>
            <person name="Aerts A."/>
            <person name="Kothe E."/>
            <person name="Stajich J.E."/>
            <person name="de Vries R.P."/>
            <person name="Record E."/>
            <person name="Levasseur A."/>
            <person name="Baker S.E."/>
            <person name="Bartholomew K.A."/>
            <person name="Coutinho P.M."/>
            <person name="Erdmann S."/>
            <person name="Fowler T.J."/>
            <person name="Gathman A.C."/>
            <person name="Lombard V."/>
            <person name="Henrissat B."/>
            <person name="Knabe N."/>
            <person name="Kuees U."/>
            <person name="Lilly W.W."/>
            <person name="Lindquist E."/>
            <person name="Lucas S."/>
            <person name="Magnuson J.K."/>
            <person name="Piumi F."/>
            <person name="Raudaskoski M."/>
            <person name="Salamov A."/>
            <person name="Schmutz J."/>
            <person name="Schwarze F.W.M.R."/>
            <person name="vanKuyk P.A."/>
            <person name="Horton J.S."/>
            <person name="Grigoriev I.V."/>
            <person name="Woesten H.A.B."/>
        </authorList>
    </citation>
    <scope>NUCLEOTIDE SEQUENCE [LARGE SCALE GENOMIC DNA]</scope>
    <source>
        <strain evidence="11">H4-8 / FGSC 9210</strain>
    </source>
</reference>
<evidence type="ECO:0000313" key="11">
    <source>
        <dbReference type="Proteomes" id="UP000007431"/>
    </source>
</evidence>
<feature type="compositionally biased region" description="Low complexity" evidence="8">
    <location>
        <begin position="8"/>
        <end position="18"/>
    </location>
</feature>
<keyword evidence="3" id="KW-1003">Cell membrane</keyword>
<dbReference type="PANTHER" id="PTHR33281:SF19">
    <property type="entry name" value="VOLTAGE-DEPENDENT ANION CHANNEL-FORMING PROTEIN YNEE"/>
    <property type="match status" value="1"/>
</dbReference>
<keyword evidence="6" id="KW-0406">Ion transport</keyword>
<feature type="transmembrane region" description="Helical" evidence="9">
    <location>
        <begin position="387"/>
        <end position="406"/>
    </location>
</feature>
<feature type="region of interest" description="Disordered" evidence="8">
    <location>
        <begin position="1"/>
        <end position="20"/>
    </location>
</feature>
<dbReference type="HOGENOM" id="CLU_029790_6_1_1"/>
<feature type="compositionally biased region" description="Polar residues" evidence="8">
    <location>
        <begin position="208"/>
        <end position="231"/>
    </location>
</feature>
<feature type="compositionally biased region" description="Basic and acidic residues" evidence="8">
    <location>
        <begin position="261"/>
        <end position="272"/>
    </location>
</feature>
<keyword evidence="11" id="KW-1185">Reference proteome</keyword>
<dbReference type="EMBL" id="GL377314">
    <property type="protein sequence ID" value="EFI92055.1"/>
    <property type="molecule type" value="Genomic_DNA"/>
</dbReference>
<accession>D8QJA6</accession>
<feature type="transmembrane region" description="Helical" evidence="9">
    <location>
        <begin position="82"/>
        <end position="104"/>
    </location>
</feature>
<organism evidence="11">
    <name type="scientific">Schizophyllum commune (strain H4-8 / FGSC 9210)</name>
    <name type="common">Split gill fungus</name>
    <dbReference type="NCBI Taxonomy" id="578458"/>
    <lineage>
        <taxon>Eukaryota</taxon>
        <taxon>Fungi</taxon>
        <taxon>Dikarya</taxon>
        <taxon>Basidiomycota</taxon>
        <taxon>Agaricomycotina</taxon>
        <taxon>Agaricomycetes</taxon>
        <taxon>Agaricomycetidae</taxon>
        <taxon>Agaricales</taxon>
        <taxon>Schizophyllaceae</taxon>
        <taxon>Schizophyllum</taxon>
    </lineage>
</organism>
<evidence type="ECO:0000256" key="6">
    <source>
        <dbReference type="ARBA" id="ARBA00023065"/>
    </source>
</evidence>
<dbReference type="InterPro" id="IPR044669">
    <property type="entry name" value="YneE/VCCN1/2-like"/>
</dbReference>
<dbReference type="Proteomes" id="UP000007431">
    <property type="component" value="Unassembled WGS sequence"/>
</dbReference>
<keyword evidence="7 9" id="KW-0472">Membrane</keyword>
<feature type="region of interest" description="Disordered" evidence="8">
    <location>
        <begin position="205"/>
        <end position="272"/>
    </location>
</feature>
<dbReference type="PANTHER" id="PTHR33281">
    <property type="entry name" value="UPF0187 PROTEIN YNEE"/>
    <property type="match status" value="1"/>
</dbReference>
<evidence type="ECO:0000313" key="10">
    <source>
        <dbReference type="EMBL" id="EFI92055.1"/>
    </source>
</evidence>
<keyword evidence="2" id="KW-0813">Transport</keyword>
<feature type="compositionally biased region" description="Basic and acidic residues" evidence="8">
    <location>
        <begin position="243"/>
        <end position="253"/>
    </location>
</feature>
<dbReference type="GO" id="GO:0005254">
    <property type="term" value="F:chloride channel activity"/>
    <property type="evidence" value="ECO:0007669"/>
    <property type="project" value="InterPro"/>
</dbReference>
<gene>
    <name evidence="10" type="ORF">SCHCODRAFT_70942</name>
</gene>
<dbReference type="Pfam" id="PF25539">
    <property type="entry name" value="Bestrophin_2"/>
    <property type="match status" value="2"/>
</dbReference>
<name>D8QJA6_SCHCM</name>
<dbReference type="AlphaFoldDB" id="D8QJA6"/>
<evidence type="ECO:0000256" key="2">
    <source>
        <dbReference type="ARBA" id="ARBA00022448"/>
    </source>
</evidence>
<dbReference type="InParanoid" id="D8QJA6"/>
<evidence type="ECO:0000256" key="8">
    <source>
        <dbReference type="SAM" id="MobiDB-lite"/>
    </source>
</evidence>
<dbReference type="VEuPathDB" id="FungiDB:SCHCODRAFT_01254233"/>
<evidence type="ECO:0000256" key="3">
    <source>
        <dbReference type="ARBA" id="ARBA00022475"/>
    </source>
</evidence>